<accession>A0A1X7BYN0</accession>
<dbReference type="RefSeq" id="WP_085802570.1">
    <property type="nucleotide sequence ID" value="NZ_FWXB01000037.1"/>
</dbReference>
<dbReference type="EMBL" id="FWXB01000037">
    <property type="protein sequence ID" value="SMC14682.1"/>
    <property type="molecule type" value="Genomic_DNA"/>
</dbReference>
<proteinExistence type="predicted"/>
<organism evidence="1 2">
    <name type="scientific">Roseovarius aestuarii</name>
    <dbReference type="NCBI Taxonomy" id="475083"/>
    <lineage>
        <taxon>Bacteria</taxon>
        <taxon>Pseudomonadati</taxon>
        <taxon>Pseudomonadota</taxon>
        <taxon>Alphaproteobacteria</taxon>
        <taxon>Rhodobacterales</taxon>
        <taxon>Roseobacteraceae</taxon>
        <taxon>Roseovarius</taxon>
    </lineage>
</organism>
<dbReference type="AlphaFoldDB" id="A0A1X7BYN0"/>
<dbReference type="EC" id="1.-.-.-" evidence="1"/>
<protein>
    <submittedName>
        <fullName evidence="1">Putative N-methylproline demethylase</fullName>
        <ecNumber evidence="1">1.-.-.-</ecNumber>
    </submittedName>
</protein>
<evidence type="ECO:0000313" key="2">
    <source>
        <dbReference type="Proteomes" id="UP000193224"/>
    </source>
</evidence>
<keyword evidence="1" id="KW-0489">Methyltransferase</keyword>
<dbReference type="GO" id="GO:0032259">
    <property type="term" value="P:methylation"/>
    <property type="evidence" value="ECO:0007669"/>
    <property type="project" value="UniProtKB-KW"/>
</dbReference>
<dbReference type="SUPFAM" id="SSF51395">
    <property type="entry name" value="FMN-linked oxidoreductases"/>
    <property type="match status" value="1"/>
</dbReference>
<name>A0A1X7BYN0_9RHOB</name>
<dbReference type="OrthoDB" id="9784632at2"/>
<keyword evidence="1" id="KW-0808">Transferase</keyword>
<dbReference type="Proteomes" id="UP000193224">
    <property type="component" value="Unassembled WGS sequence"/>
</dbReference>
<keyword evidence="1" id="KW-0560">Oxidoreductase</keyword>
<sequence length="90" mass="9645">MTVSPYKALFTQFSLGHLALKNRIISTSHAPAYAENGIPGTRYQLYHEEKAKGGLSMTMFGGASSGSKDSPASFGQLDVSNDRIITLGLH</sequence>
<gene>
    <name evidence="1" type="primary">stcD_2</name>
    <name evidence="1" type="ORF">ROA7745_04552</name>
</gene>
<dbReference type="Gene3D" id="3.20.20.70">
    <property type="entry name" value="Aldolase class I"/>
    <property type="match status" value="1"/>
</dbReference>
<reference evidence="1 2" key="1">
    <citation type="submission" date="2017-03" db="EMBL/GenBank/DDBJ databases">
        <authorList>
            <person name="Afonso C.L."/>
            <person name="Miller P.J."/>
            <person name="Scott M.A."/>
            <person name="Spackman E."/>
            <person name="Goraichik I."/>
            <person name="Dimitrov K.M."/>
            <person name="Suarez D.L."/>
            <person name="Swayne D.E."/>
        </authorList>
    </citation>
    <scope>NUCLEOTIDE SEQUENCE [LARGE SCALE GENOMIC DNA]</scope>
    <source>
        <strain evidence="1 2">CECT 7745</strain>
    </source>
</reference>
<dbReference type="GO" id="GO:0016491">
    <property type="term" value="F:oxidoreductase activity"/>
    <property type="evidence" value="ECO:0007669"/>
    <property type="project" value="UniProtKB-KW"/>
</dbReference>
<dbReference type="InterPro" id="IPR013785">
    <property type="entry name" value="Aldolase_TIM"/>
</dbReference>
<dbReference type="GO" id="GO:0008168">
    <property type="term" value="F:methyltransferase activity"/>
    <property type="evidence" value="ECO:0007669"/>
    <property type="project" value="UniProtKB-KW"/>
</dbReference>
<keyword evidence="2" id="KW-1185">Reference proteome</keyword>
<evidence type="ECO:0000313" key="1">
    <source>
        <dbReference type="EMBL" id="SMC14682.1"/>
    </source>
</evidence>